<evidence type="ECO:0000313" key="8">
    <source>
        <dbReference type="EMBL" id="CAI5777223.1"/>
    </source>
</evidence>
<dbReference type="GO" id="GO:0016020">
    <property type="term" value="C:membrane"/>
    <property type="evidence" value="ECO:0007669"/>
    <property type="project" value="UniProtKB-SubCell"/>
</dbReference>
<comment type="subcellular location">
    <subcellularLocation>
        <location evidence="1">Membrane</location>
        <topology evidence="1">Single-pass membrane protein</topology>
    </subcellularLocation>
</comment>
<protein>
    <recommendedName>
        <fullName evidence="10">PDZK1-interacting protein 1</fullName>
    </recommendedName>
</protein>
<reference evidence="8" key="1">
    <citation type="submission" date="2022-12" db="EMBL/GenBank/DDBJ databases">
        <authorList>
            <person name="Alioto T."/>
            <person name="Alioto T."/>
            <person name="Gomez Garrido J."/>
        </authorList>
    </citation>
    <scope>NUCLEOTIDE SEQUENCE</scope>
</reference>
<evidence type="ECO:0000256" key="7">
    <source>
        <dbReference type="SAM" id="Phobius"/>
    </source>
</evidence>
<accession>A0AA35KH56</accession>
<feature type="transmembrane region" description="Helical" evidence="7">
    <location>
        <begin position="95"/>
        <end position="119"/>
    </location>
</feature>
<sequence>MATLQLMGLIIYQAYYPGGRRAQIHLGSSDFTFCLPAFLREGTSPRSLCKQIKALISKVSSHTTEMNAALAVTFCLLVALEPVNCQRVQRSLQPWVQGTIAVTVFLVLAMVAFVVNRLWCQDNNDSLEEKNKAISMSSNKEEMPVSNGSEGRYSTTAADFRSEEGPHVYENKVELECRNTTECHSENNIQVLTTCM</sequence>
<keyword evidence="9" id="KW-1185">Reference proteome</keyword>
<evidence type="ECO:0000256" key="6">
    <source>
        <dbReference type="SAM" id="MobiDB-lite"/>
    </source>
</evidence>
<keyword evidence="4 7" id="KW-0472">Membrane</keyword>
<dbReference type="Pfam" id="PF15807">
    <property type="entry name" value="MAP17"/>
    <property type="match status" value="1"/>
</dbReference>
<dbReference type="PANTHER" id="PTHR15296:SF1">
    <property type="entry name" value="PDZK1 INTERACTING PROTEIN 1"/>
    <property type="match status" value="1"/>
</dbReference>
<evidence type="ECO:0008006" key="10">
    <source>
        <dbReference type="Google" id="ProtNLM"/>
    </source>
</evidence>
<evidence type="ECO:0000256" key="3">
    <source>
        <dbReference type="ARBA" id="ARBA00022989"/>
    </source>
</evidence>
<dbReference type="Proteomes" id="UP001178461">
    <property type="component" value="Chromosome 6"/>
</dbReference>
<dbReference type="PANTHER" id="PTHR15296">
    <property type="entry name" value="MEMBRANE-ASSOCIATED PROTEIN MAP17"/>
    <property type="match status" value="1"/>
</dbReference>
<name>A0AA35KH56_9SAUR</name>
<dbReference type="InterPro" id="IPR031627">
    <property type="entry name" value="PDZK1IP1/SMIM24"/>
</dbReference>
<keyword evidence="2 7" id="KW-0812">Transmembrane</keyword>
<proteinExistence type="inferred from homology"/>
<evidence type="ECO:0000256" key="5">
    <source>
        <dbReference type="ARBA" id="ARBA00049650"/>
    </source>
</evidence>
<evidence type="ECO:0000256" key="1">
    <source>
        <dbReference type="ARBA" id="ARBA00004167"/>
    </source>
</evidence>
<dbReference type="EMBL" id="OX395131">
    <property type="protein sequence ID" value="CAI5777223.1"/>
    <property type="molecule type" value="Genomic_DNA"/>
</dbReference>
<dbReference type="AlphaFoldDB" id="A0AA35KH56"/>
<keyword evidence="3 7" id="KW-1133">Transmembrane helix</keyword>
<feature type="region of interest" description="Disordered" evidence="6">
    <location>
        <begin position="131"/>
        <end position="153"/>
    </location>
</feature>
<evidence type="ECO:0000256" key="4">
    <source>
        <dbReference type="ARBA" id="ARBA00023136"/>
    </source>
</evidence>
<evidence type="ECO:0000313" key="9">
    <source>
        <dbReference type="Proteomes" id="UP001178461"/>
    </source>
</evidence>
<organism evidence="8 9">
    <name type="scientific">Podarcis lilfordi</name>
    <name type="common">Lilford's wall lizard</name>
    <dbReference type="NCBI Taxonomy" id="74358"/>
    <lineage>
        <taxon>Eukaryota</taxon>
        <taxon>Metazoa</taxon>
        <taxon>Chordata</taxon>
        <taxon>Craniata</taxon>
        <taxon>Vertebrata</taxon>
        <taxon>Euteleostomi</taxon>
        <taxon>Lepidosauria</taxon>
        <taxon>Squamata</taxon>
        <taxon>Bifurcata</taxon>
        <taxon>Unidentata</taxon>
        <taxon>Episquamata</taxon>
        <taxon>Laterata</taxon>
        <taxon>Lacertibaenia</taxon>
        <taxon>Lacertidae</taxon>
        <taxon>Podarcis</taxon>
    </lineage>
</organism>
<gene>
    <name evidence="8" type="ORF">PODLI_1B020429</name>
</gene>
<evidence type="ECO:0000256" key="2">
    <source>
        <dbReference type="ARBA" id="ARBA00022692"/>
    </source>
</evidence>
<comment type="similarity">
    <text evidence="5">Belongs to the PDZK1-interacting protein 1/SMIM24 family.</text>
</comment>